<dbReference type="AlphaFoldDB" id="A0A9W6XLL6"/>
<reference evidence="1" key="1">
    <citation type="submission" date="2023-04" db="EMBL/GenBank/DDBJ databases">
        <title>Phytophthora lilii NBRC 32176.</title>
        <authorList>
            <person name="Ichikawa N."/>
            <person name="Sato H."/>
            <person name="Tonouchi N."/>
        </authorList>
    </citation>
    <scope>NUCLEOTIDE SEQUENCE</scope>
    <source>
        <strain evidence="1">NBRC 32176</strain>
    </source>
</reference>
<organism evidence="1 2">
    <name type="scientific">Phytophthora lilii</name>
    <dbReference type="NCBI Taxonomy" id="2077276"/>
    <lineage>
        <taxon>Eukaryota</taxon>
        <taxon>Sar</taxon>
        <taxon>Stramenopiles</taxon>
        <taxon>Oomycota</taxon>
        <taxon>Peronosporomycetes</taxon>
        <taxon>Peronosporales</taxon>
        <taxon>Peronosporaceae</taxon>
        <taxon>Phytophthora</taxon>
    </lineage>
</organism>
<gene>
    <name evidence="1" type="ORF">Plil01_001660600</name>
</gene>
<dbReference type="EMBL" id="BSXW01002117">
    <property type="protein sequence ID" value="GMF40936.1"/>
    <property type="molecule type" value="Genomic_DNA"/>
</dbReference>
<sequence>MFTNFTSLAQRVQKRQELLERAQRRVRQSNTKRQMYAGTSWASDITNGITTVSEKSTESTQTDMSVGSDETISKGVKQTMESMIDQVIAQSDLKKDLIDENTQTNPEISTSTMVDAGVQANPSVVDAGVSAKPSVVKDSMNGEDTPEKYIVSDDEIDEIKDQKRSKRDVAEIFDLYPVLADLRIHPVDANGRQLTKYYVGREAKTYSIRLNKVVVRHTTISVLLSPIMLDSSLILMKRGNATKWEKRIEILHNRYGNTLD</sequence>
<evidence type="ECO:0000313" key="2">
    <source>
        <dbReference type="Proteomes" id="UP001165083"/>
    </source>
</evidence>
<dbReference type="Proteomes" id="UP001165083">
    <property type="component" value="Unassembled WGS sequence"/>
</dbReference>
<evidence type="ECO:0000313" key="1">
    <source>
        <dbReference type="EMBL" id="GMF40936.1"/>
    </source>
</evidence>
<accession>A0A9W6XLL6</accession>
<keyword evidence="2" id="KW-1185">Reference proteome</keyword>
<protein>
    <submittedName>
        <fullName evidence="1">Unnamed protein product</fullName>
    </submittedName>
</protein>
<name>A0A9W6XLL6_9STRA</name>
<dbReference type="OrthoDB" id="268763at2759"/>
<proteinExistence type="predicted"/>
<comment type="caution">
    <text evidence="1">The sequence shown here is derived from an EMBL/GenBank/DDBJ whole genome shotgun (WGS) entry which is preliminary data.</text>
</comment>